<feature type="domain" description="DUF7042" evidence="1">
    <location>
        <begin position="237"/>
        <end position="371"/>
    </location>
</feature>
<evidence type="ECO:0000259" key="2">
    <source>
        <dbReference type="Pfam" id="PF23071"/>
    </source>
</evidence>
<dbReference type="InterPro" id="IPR055470">
    <property type="entry name" value="DUF7042"/>
</dbReference>
<evidence type="ECO:0000313" key="3">
    <source>
        <dbReference type="EMBL" id="SSX27057.1"/>
    </source>
</evidence>
<dbReference type="PANTHER" id="PTHR22255:SF9">
    <property type="entry name" value="LP06548P"/>
    <property type="match status" value="1"/>
</dbReference>
<dbReference type="GO" id="GO:0061909">
    <property type="term" value="P:autophagosome-lysosome fusion"/>
    <property type="evidence" value="ECO:0007669"/>
    <property type="project" value="TreeGrafter"/>
</dbReference>
<dbReference type="InterPro" id="IPR055472">
    <property type="entry name" value="DUF7044"/>
</dbReference>
<feature type="domain" description="DUF7044" evidence="2">
    <location>
        <begin position="83"/>
        <end position="157"/>
    </location>
</feature>
<evidence type="ECO:0000259" key="1">
    <source>
        <dbReference type="Pfam" id="PF23069"/>
    </source>
</evidence>
<dbReference type="PANTHER" id="PTHR22255">
    <property type="entry name" value="LP06548P"/>
    <property type="match status" value="1"/>
</dbReference>
<dbReference type="Pfam" id="PF23069">
    <property type="entry name" value="DUF7042"/>
    <property type="match status" value="1"/>
</dbReference>
<accession>A0A336MFF1</accession>
<reference evidence="3" key="1">
    <citation type="submission" date="2018-07" db="EMBL/GenBank/DDBJ databases">
        <authorList>
            <person name="Quirk P.G."/>
            <person name="Krulwich T.A."/>
        </authorList>
    </citation>
    <scope>NUCLEOTIDE SEQUENCE</scope>
</reference>
<sequence>MSILCVENCINFKDVCKYFRIHVSDTEHKIRSMKCDMLLQGIIFKLATLKCVVGLSYTRHLRIMTRVISLRKGLGMKFVKSSGCTFPSRWEGSWFQSGVPQPIHIKGNMLSNRGKCVASDGDKYLLSNGGCHRCVVIYEKHKNVLQYKESECLDQYEGNANPAPMPMRSILKSDHNSRVGGAHPNMNGHSRLSSSDQFLFINDDSSPGCKNRETLQFLCEQIPGDALLFSMFKENSEPVKCPLKGPFTFTYNRGHGECKNPISNIESCTEDSRLLLSFQACPDVPGTESTVEELTCLATWKDGNARYLVGLVTHHHATSNEERYRCFVYEKIQPSMGGASKDAEYKLAQSGDATCNGLESAEVGSRIMTLRKAQPTERCDFPTWFKGPKHWHALMGNAGYVFHPSDGSMHILKQSGYMETRALCEQINKQTEDEMQAVQIWIHVHDLLST</sequence>
<name>A0A336MFF1_CULSO</name>
<gene>
    <name evidence="3" type="primary">CSON014129</name>
</gene>
<proteinExistence type="predicted"/>
<dbReference type="EMBL" id="UFQT01000765">
    <property type="protein sequence ID" value="SSX27057.1"/>
    <property type="molecule type" value="Genomic_DNA"/>
</dbReference>
<dbReference type="Pfam" id="PF23071">
    <property type="entry name" value="DUF7044"/>
    <property type="match status" value="1"/>
</dbReference>
<protein>
    <submittedName>
        <fullName evidence="3">CSON014129 protein</fullName>
    </submittedName>
</protein>
<dbReference type="VEuPathDB" id="VectorBase:CSON014129"/>
<dbReference type="AlphaFoldDB" id="A0A336MFF1"/>
<organism evidence="3">
    <name type="scientific">Culicoides sonorensis</name>
    <name type="common">Biting midge</name>
    <dbReference type="NCBI Taxonomy" id="179676"/>
    <lineage>
        <taxon>Eukaryota</taxon>
        <taxon>Metazoa</taxon>
        <taxon>Ecdysozoa</taxon>
        <taxon>Arthropoda</taxon>
        <taxon>Hexapoda</taxon>
        <taxon>Insecta</taxon>
        <taxon>Pterygota</taxon>
        <taxon>Neoptera</taxon>
        <taxon>Endopterygota</taxon>
        <taxon>Diptera</taxon>
        <taxon>Nematocera</taxon>
        <taxon>Chironomoidea</taxon>
        <taxon>Ceratopogonidae</taxon>
        <taxon>Ceratopogoninae</taxon>
        <taxon>Culicoides</taxon>
        <taxon>Monoculicoides</taxon>
    </lineage>
</organism>